<proteinExistence type="predicted"/>
<evidence type="ECO:0000313" key="4">
    <source>
        <dbReference type="Proteomes" id="UP000266506"/>
    </source>
</evidence>
<evidence type="ECO:0000313" key="3">
    <source>
        <dbReference type="EMBL" id="RIA78453.1"/>
    </source>
</evidence>
<dbReference type="InterPro" id="IPR029058">
    <property type="entry name" value="AB_hydrolase_fold"/>
</dbReference>
<organism evidence="3 4">
    <name type="scientific">Anaeroplasma bactoclasticum</name>
    <dbReference type="NCBI Taxonomy" id="2088"/>
    <lineage>
        <taxon>Bacteria</taxon>
        <taxon>Bacillati</taxon>
        <taxon>Mycoplasmatota</taxon>
        <taxon>Mollicutes</taxon>
        <taxon>Anaeroplasmatales</taxon>
        <taxon>Anaeroplasmataceae</taxon>
        <taxon>Anaeroplasma</taxon>
    </lineage>
</organism>
<name>A0A397RW86_9MOLU</name>
<dbReference type="Proteomes" id="UP000266506">
    <property type="component" value="Unassembled WGS sequence"/>
</dbReference>
<keyword evidence="1" id="KW-0472">Membrane</keyword>
<dbReference type="OrthoDB" id="9776685at2"/>
<reference evidence="3 4" key="1">
    <citation type="submission" date="2018-08" db="EMBL/GenBank/DDBJ databases">
        <title>Genomic Encyclopedia of Archaeal and Bacterial Type Strains, Phase II (KMG-II): from individual species to whole genera.</title>
        <authorList>
            <person name="Goeker M."/>
        </authorList>
    </citation>
    <scope>NUCLEOTIDE SEQUENCE [LARGE SCALE GENOMIC DNA]</scope>
    <source>
        <strain evidence="3 4">ATCC 27112</strain>
    </source>
</reference>
<feature type="transmembrane region" description="Helical" evidence="1">
    <location>
        <begin position="216"/>
        <end position="237"/>
    </location>
</feature>
<accession>A0A397RW86</accession>
<keyword evidence="4" id="KW-1185">Reference proteome</keyword>
<dbReference type="AlphaFoldDB" id="A0A397RW86"/>
<dbReference type="InterPro" id="IPR000073">
    <property type="entry name" value="AB_hydrolase_1"/>
</dbReference>
<keyword evidence="1" id="KW-1133">Transmembrane helix</keyword>
<dbReference type="SUPFAM" id="SSF53474">
    <property type="entry name" value="alpha/beta-Hydrolases"/>
    <property type="match status" value="1"/>
</dbReference>
<dbReference type="PANTHER" id="PTHR43358:SF4">
    <property type="entry name" value="ALPHA_BETA HYDROLASE FOLD-1 DOMAIN-CONTAINING PROTEIN"/>
    <property type="match status" value="1"/>
</dbReference>
<gene>
    <name evidence="3" type="ORF">EI71_00013</name>
</gene>
<dbReference type="PANTHER" id="PTHR43358">
    <property type="entry name" value="ALPHA/BETA-HYDROLASE"/>
    <property type="match status" value="1"/>
</dbReference>
<keyword evidence="1" id="KW-0812">Transmembrane</keyword>
<feature type="domain" description="AB hydrolase-1" evidence="2">
    <location>
        <begin position="103"/>
        <end position="203"/>
    </location>
</feature>
<dbReference type="Gene3D" id="3.40.50.1820">
    <property type="entry name" value="alpha/beta hydrolase"/>
    <property type="match status" value="1"/>
</dbReference>
<dbReference type="InterPro" id="IPR052920">
    <property type="entry name" value="DNA-binding_regulatory"/>
</dbReference>
<dbReference type="EMBL" id="QXEV01000001">
    <property type="protein sequence ID" value="RIA78453.1"/>
    <property type="molecule type" value="Genomic_DNA"/>
</dbReference>
<feature type="transmembrane region" description="Helical" evidence="1">
    <location>
        <begin position="6"/>
        <end position="30"/>
    </location>
</feature>
<sequence>MEPWMIVLIVIASIILFLFLFGILPFYIIAEKVYRKQLIRRNKEMWGRACSAPDNVEQVQMYEIGEAWGEENKEYGVDCEITSYDGLHLVGRYFDFGNKKCAIIHQGRTESLLYTYYFAKPYKEAGYNILVIDPRAHGLSDGKHSTAGIKEAKDLLRWTRLVHDKFHNEEVFYHGICIGSATCLNAITSKDCPSYVTGLCVDGMFKSFHATMKTHMIAEGAPVASFLAYLVMLAIFFHTGSNQLRIKPERQIKKLTKPILMIHSKEDIFSLPKYATYLYNLCKSDKKFVWFDKGAHSHIRINNQEEYDNAIKTFLKERNLWNMPLWQWM</sequence>
<dbReference type="InParanoid" id="A0A397RW86"/>
<comment type="caution">
    <text evidence="3">The sequence shown here is derived from an EMBL/GenBank/DDBJ whole genome shotgun (WGS) entry which is preliminary data.</text>
</comment>
<evidence type="ECO:0000256" key="1">
    <source>
        <dbReference type="SAM" id="Phobius"/>
    </source>
</evidence>
<protein>
    <submittedName>
        <fullName evidence="3">Fermentation-respiration switch protein FrsA (DUF1100 family)</fullName>
    </submittedName>
</protein>
<evidence type="ECO:0000259" key="2">
    <source>
        <dbReference type="Pfam" id="PF00561"/>
    </source>
</evidence>
<dbReference type="Pfam" id="PF00561">
    <property type="entry name" value="Abhydrolase_1"/>
    <property type="match status" value="1"/>
</dbReference>